<dbReference type="RefSeq" id="WP_319157775.1">
    <property type="nucleotide sequence ID" value="NZ_CP138359.1"/>
</dbReference>
<dbReference type="InterPro" id="IPR007922">
    <property type="entry name" value="DciA-like"/>
</dbReference>
<keyword evidence="3" id="KW-1185">Reference proteome</keyword>
<feature type="region of interest" description="Disordered" evidence="1">
    <location>
        <begin position="94"/>
        <end position="114"/>
    </location>
</feature>
<protein>
    <submittedName>
        <fullName evidence="2">DciA family protein</fullName>
    </submittedName>
</protein>
<evidence type="ECO:0000256" key="1">
    <source>
        <dbReference type="SAM" id="MobiDB-lite"/>
    </source>
</evidence>
<organism evidence="2 3">
    <name type="scientific">Sanguibacter biliveldensis</name>
    <dbReference type="NCBI Taxonomy" id="3030830"/>
    <lineage>
        <taxon>Bacteria</taxon>
        <taxon>Bacillati</taxon>
        <taxon>Actinomycetota</taxon>
        <taxon>Actinomycetes</taxon>
        <taxon>Micrococcales</taxon>
        <taxon>Sanguibacteraceae</taxon>
        <taxon>Sanguibacter</taxon>
    </lineage>
</organism>
<name>A0AAF0Z3Z4_9MICO</name>
<dbReference type="PANTHER" id="PTHR36456:SF1">
    <property type="entry name" value="UPF0232 PROTEIN SCO3875"/>
    <property type="match status" value="1"/>
</dbReference>
<dbReference type="KEGG" id="sbil:SANBI_000005"/>
<dbReference type="Proteomes" id="UP001304340">
    <property type="component" value="Chromosome"/>
</dbReference>
<feature type="region of interest" description="Disordered" evidence="1">
    <location>
        <begin position="1"/>
        <end position="67"/>
    </location>
</feature>
<accession>A0AAF0Z3Z4</accession>
<evidence type="ECO:0000313" key="2">
    <source>
        <dbReference type="EMBL" id="WPF82407.1"/>
    </source>
</evidence>
<feature type="compositionally biased region" description="Low complexity" evidence="1">
    <location>
        <begin position="1"/>
        <end position="14"/>
    </location>
</feature>
<dbReference type="AlphaFoldDB" id="A0AAF0Z3Z4"/>
<gene>
    <name evidence="2" type="ORF">SANBI_000005</name>
</gene>
<proteinExistence type="predicted"/>
<reference evidence="3" key="1">
    <citation type="submission" date="2023-11" db="EMBL/GenBank/DDBJ databases">
        <authorList>
            <person name="Helweg L.P."/>
            <person name="Kiel A."/>
            <person name="Hitz F."/>
            <person name="Ruckert-Reed C."/>
            <person name="Busche T."/>
            <person name="Kaltschmidt B."/>
            <person name="Kaltschmidt C."/>
        </authorList>
    </citation>
    <scope>NUCLEOTIDE SEQUENCE [LARGE SCALE GENOMIC DNA]</scope>
    <source>
        <strain evidence="3">4.1</strain>
    </source>
</reference>
<evidence type="ECO:0000313" key="3">
    <source>
        <dbReference type="Proteomes" id="UP001304340"/>
    </source>
</evidence>
<feature type="compositionally biased region" description="Basic and acidic residues" evidence="1">
    <location>
        <begin position="99"/>
        <end position="114"/>
    </location>
</feature>
<dbReference type="EMBL" id="CP138359">
    <property type="protein sequence ID" value="WPF82407.1"/>
    <property type="molecule type" value="Genomic_DNA"/>
</dbReference>
<dbReference type="PANTHER" id="PTHR36456">
    <property type="entry name" value="UPF0232 PROTEIN SCO3875"/>
    <property type="match status" value="1"/>
</dbReference>
<sequence>MPEAPGARGRSRASGAGGLGRPGGADSQSTPESEGLEDQTRTTGTDDDETDGPVLPDDRPVSEIIELKAPGDVAREALNRARAAAKAKGLYPGAQRRRILAEPRRSGPGKDGRDPKLFAETLSAFLEQRGWVQEVSVGGVIGRWREVVGDDIADHCEPLTFENGILTVRASSTAWATQIRLLVPQLLGVLEREVGQDVVQTIAVQGPTGPGFGKGFRSVQGRGARDTYG</sequence>
<dbReference type="Pfam" id="PF05258">
    <property type="entry name" value="DciA"/>
    <property type="match status" value="1"/>
</dbReference>